<gene>
    <name evidence="5" type="ORF">SAMN04324258_4368</name>
</gene>
<dbReference type="InterPro" id="IPR037284">
    <property type="entry name" value="SUF_FeS_clus_asmbl_SufBD_sf"/>
</dbReference>
<dbReference type="PANTHER" id="PTHR30508:SF1">
    <property type="entry name" value="UPF0051 PROTEIN ABCI8, CHLOROPLASTIC-RELATED"/>
    <property type="match status" value="1"/>
</dbReference>
<dbReference type="RefSeq" id="WP_079576711.1">
    <property type="nucleotide sequence ID" value="NZ_FUZQ01000009.1"/>
</dbReference>
<feature type="region of interest" description="Disordered" evidence="2">
    <location>
        <begin position="1"/>
        <end position="24"/>
    </location>
</feature>
<dbReference type="AlphaFoldDB" id="A0A1T5M2J7"/>
<dbReference type="InterPro" id="IPR045595">
    <property type="entry name" value="SufBD_N"/>
</dbReference>
<evidence type="ECO:0000313" key="6">
    <source>
        <dbReference type="Proteomes" id="UP000189777"/>
    </source>
</evidence>
<dbReference type="Pfam" id="PF01458">
    <property type="entry name" value="SUFBD_core"/>
    <property type="match status" value="1"/>
</dbReference>
<dbReference type="GO" id="GO:0016226">
    <property type="term" value="P:iron-sulfur cluster assembly"/>
    <property type="evidence" value="ECO:0007669"/>
    <property type="project" value="InterPro"/>
</dbReference>
<reference evidence="5 6" key="1">
    <citation type="submission" date="2017-02" db="EMBL/GenBank/DDBJ databases">
        <authorList>
            <person name="Peterson S.W."/>
        </authorList>
    </citation>
    <scope>NUCLEOTIDE SEQUENCE [LARGE SCALE GENOMIC DNA]</scope>
    <source>
        <strain evidence="5 6">DSM 21481</strain>
    </source>
</reference>
<feature type="compositionally biased region" description="Low complexity" evidence="2">
    <location>
        <begin position="1"/>
        <end position="15"/>
    </location>
</feature>
<dbReference type="STRING" id="526729.SAMN04324258_4368"/>
<dbReference type="EMBL" id="FUZQ01000009">
    <property type="protein sequence ID" value="SKC82472.1"/>
    <property type="molecule type" value="Genomic_DNA"/>
</dbReference>
<keyword evidence="6" id="KW-1185">Reference proteome</keyword>
<sequence>MSAPTQDAAQAASAQGTEKRSDDEIIDSIGAYQFGWRDSDAAGEAAKRGLNEDVVKNISALKDEPEWMAKFRLKALRLFGKKPMPNWGADLTGIDFDRIKYFVRSTEKQAASWEDLPEDIKETYDKLGIPEAEKQRLVAGVAAQYESEVVYHQINEELEKQGVIFLDTDTALREHPELFQEYFGTVIPSGDNKFAALNSAVWSGGSFVYVPPGVHVEIPLQAYFRINTENMGQFERTLIIADEGSYVHYVEGCTAPIYSSDSLHSAVVEIVVKKNARVRYTTIQNWSNNVYNLVTKRATAAEGATMEWVDGNIGSKVTMKYPAIYLLGEHARGETLSIAFAGEGQHQDAGCKMVHAAPRTSSSIVSKSVARGGGRTSYRGLVQVLEGAKHSASTVLCDALLVDQISRSDTYPYVDVREDDVSMGHEATVSRVSEDQLFYLMSRGMEETEAMAMIVRGFVEPIARELPMEYALELNRLIELQMEGSVG</sequence>
<protein>
    <submittedName>
        <fullName evidence="5">Fe-S cluster assembly protein SufB</fullName>
    </submittedName>
</protein>
<evidence type="ECO:0000256" key="1">
    <source>
        <dbReference type="ARBA" id="ARBA00043967"/>
    </source>
</evidence>
<feature type="domain" description="SUF system FeS cluster assembly SufBD core" evidence="3">
    <location>
        <begin position="224"/>
        <end position="458"/>
    </location>
</feature>
<dbReference type="NCBIfam" id="TIGR01980">
    <property type="entry name" value="sufB"/>
    <property type="match status" value="1"/>
</dbReference>
<proteinExistence type="inferred from homology"/>
<dbReference type="PANTHER" id="PTHR30508">
    <property type="entry name" value="FES CLUSTER ASSEMBLY PROTEIN SUF"/>
    <property type="match status" value="1"/>
</dbReference>
<dbReference type="OrthoDB" id="9803529at2"/>
<dbReference type="InterPro" id="IPR055346">
    <property type="entry name" value="Fe-S_cluster_assembly_SufBD"/>
</dbReference>
<dbReference type="SUPFAM" id="SSF101960">
    <property type="entry name" value="Stabilizer of iron transporter SufD"/>
    <property type="match status" value="1"/>
</dbReference>
<dbReference type="Proteomes" id="UP000189777">
    <property type="component" value="Unassembled WGS sequence"/>
</dbReference>
<evidence type="ECO:0000256" key="2">
    <source>
        <dbReference type="SAM" id="MobiDB-lite"/>
    </source>
</evidence>
<dbReference type="Pfam" id="PF19295">
    <property type="entry name" value="SufBD_N"/>
    <property type="match status" value="1"/>
</dbReference>
<evidence type="ECO:0000259" key="4">
    <source>
        <dbReference type="Pfam" id="PF19295"/>
    </source>
</evidence>
<organism evidence="5 6">
    <name type="scientific">Krasilnikoviella flava</name>
    <dbReference type="NCBI Taxonomy" id="526729"/>
    <lineage>
        <taxon>Bacteria</taxon>
        <taxon>Bacillati</taxon>
        <taxon>Actinomycetota</taxon>
        <taxon>Actinomycetes</taxon>
        <taxon>Micrococcales</taxon>
        <taxon>Promicromonosporaceae</taxon>
        <taxon>Krasilnikoviella</taxon>
    </lineage>
</organism>
<evidence type="ECO:0000313" key="5">
    <source>
        <dbReference type="EMBL" id="SKC82472.1"/>
    </source>
</evidence>
<name>A0A1T5M2J7_9MICO</name>
<evidence type="ECO:0000259" key="3">
    <source>
        <dbReference type="Pfam" id="PF01458"/>
    </source>
</evidence>
<accession>A0A1T5M2J7</accession>
<dbReference type="InterPro" id="IPR000825">
    <property type="entry name" value="SUF_FeS_clus_asmbl_SufBD_core"/>
</dbReference>
<feature type="domain" description="SUF system FeS cluster assembly SufBD N-terminal" evidence="4">
    <location>
        <begin position="152"/>
        <end position="221"/>
    </location>
</feature>
<dbReference type="InterPro" id="IPR010231">
    <property type="entry name" value="SUF_FeS_clus_asmbl_SufB"/>
</dbReference>
<comment type="similarity">
    <text evidence="1">Belongs to the iron-sulfur cluster assembly SufBD family.</text>
</comment>